<evidence type="ECO:0000313" key="3">
    <source>
        <dbReference type="Proteomes" id="UP000471640"/>
    </source>
</evidence>
<name>A0A6P1DUJ7_9GAMM</name>
<gene>
    <name evidence="2" type="ORF">G3480_08605</name>
</gene>
<sequence>MSDSNGKTLKAERSAHPRAQTHALRPRLTAWPAIIALGIASASLLGVARAESTDDPGAPLQDDWMGAAETASPWLDEVRAQRHAWELRRKAAREEFEARRRRNNPRASARQEAWEEGLRQRRAERQERIEQERELFRSLGPTPPTHSTPPPPSDPGNDSPSPPQPDPMLKPPGWNNLWYFRGF</sequence>
<feature type="region of interest" description="Disordered" evidence="1">
    <location>
        <begin position="93"/>
        <end position="175"/>
    </location>
</feature>
<evidence type="ECO:0000313" key="2">
    <source>
        <dbReference type="EMBL" id="NEX20366.1"/>
    </source>
</evidence>
<dbReference type="Proteomes" id="UP000471640">
    <property type="component" value="Unassembled WGS sequence"/>
</dbReference>
<dbReference type="AlphaFoldDB" id="A0A6P1DUJ7"/>
<feature type="region of interest" description="Disordered" evidence="1">
    <location>
        <begin position="1"/>
        <end position="23"/>
    </location>
</feature>
<evidence type="ECO:0000256" key="1">
    <source>
        <dbReference type="SAM" id="MobiDB-lite"/>
    </source>
</evidence>
<dbReference type="RefSeq" id="WP_164653461.1">
    <property type="nucleotide sequence ID" value="NZ_JAAIJR010000026.1"/>
</dbReference>
<feature type="compositionally biased region" description="Basic and acidic residues" evidence="1">
    <location>
        <begin position="112"/>
        <end position="136"/>
    </location>
</feature>
<dbReference type="EMBL" id="JAAIJR010000026">
    <property type="protein sequence ID" value="NEX20366.1"/>
    <property type="molecule type" value="Genomic_DNA"/>
</dbReference>
<comment type="caution">
    <text evidence="2">The sequence shown here is derived from an EMBL/GenBank/DDBJ whole genome shotgun (WGS) entry which is preliminary data.</text>
</comment>
<reference evidence="3" key="1">
    <citation type="journal article" date="2020" name="Microbiol. Resour. Announc.">
        <title>Draft Genome Sequences of Thiorhodococcus mannitoliphagus and Thiorhodococcus minor, Purple Sulfur Photosynthetic Bacteria in the Gammaproteobacterial Family Chromatiaceae.</title>
        <authorList>
            <person name="Aviles F.A."/>
            <person name="Meyer T.E."/>
            <person name="Kyndt J.A."/>
        </authorList>
    </citation>
    <scope>NUCLEOTIDE SEQUENCE [LARGE SCALE GENOMIC DNA]</scope>
    <source>
        <strain evidence="3">DSM 18266</strain>
    </source>
</reference>
<feature type="compositionally biased region" description="Pro residues" evidence="1">
    <location>
        <begin position="141"/>
        <end position="170"/>
    </location>
</feature>
<organism evidence="2 3">
    <name type="scientific">Thiorhodococcus mannitoliphagus</name>
    <dbReference type="NCBI Taxonomy" id="329406"/>
    <lineage>
        <taxon>Bacteria</taxon>
        <taxon>Pseudomonadati</taxon>
        <taxon>Pseudomonadota</taxon>
        <taxon>Gammaproteobacteria</taxon>
        <taxon>Chromatiales</taxon>
        <taxon>Chromatiaceae</taxon>
        <taxon>Thiorhodococcus</taxon>
    </lineage>
</organism>
<proteinExistence type="predicted"/>
<keyword evidence="3" id="KW-1185">Reference proteome</keyword>
<protein>
    <submittedName>
        <fullName evidence="2">Uncharacterized protein</fullName>
    </submittedName>
</protein>
<reference evidence="2 3" key="2">
    <citation type="submission" date="2020-02" db="EMBL/GenBank/DDBJ databases">
        <title>Genome sequences of Thiorhodococcus mannitoliphagus and Thiorhodococcus minor, purple sulfur photosynthetic bacteria in the gammaproteobacterial family, Chromatiaceae.</title>
        <authorList>
            <person name="Aviles F.A."/>
            <person name="Meyer T.E."/>
            <person name="Kyndt J.A."/>
        </authorList>
    </citation>
    <scope>NUCLEOTIDE SEQUENCE [LARGE SCALE GENOMIC DNA]</scope>
    <source>
        <strain evidence="2 3">DSM 18266</strain>
    </source>
</reference>
<accession>A0A6P1DUJ7</accession>